<dbReference type="EMBL" id="ANIX01001656">
    <property type="protein sequence ID" value="ETP17499.1"/>
    <property type="molecule type" value="Genomic_DNA"/>
</dbReference>
<evidence type="ECO:0000313" key="1">
    <source>
        <dbReference type="EMBL" id="ETP17499.1"/>
    </source>
</evidence>
<comment type="caution">
    <text evidence="1">The sequence shown here is derived from an EMBL/GenBank/DDBJ whole genome shotgun (WGS) entry which is preliminary data.</text>
</comment>
<accession>W2X6E1</accession>
<evidence type="ECO:0000313" key="2">
    <source>
        <dbReference type="Proteomes" id="UP000018958"/>
    </source>
</evidence>
<reference evidence="1 2" key="1">
    <citation type="submission" date="2013-11" db="EMBL/GenBank/DDBJ databases">
        <title>The Genome Sequence of Phytophthora parasitica CJ01A1.</title>
        <authorList>
            <consortium name="The Broad Institute Genomics Platform"/>
            <person name="Russ C."/>
            <person name="Tyler B."/>
            <person name="Panabieres F."/>
            <person name="Shan W."/>
            <person name="Tripathy S."/>
            <person name="Grunwald N."/>
            <person name="Machado M."/>
            <person name="Johnson C.S."/>
            <person name="Walker B."/>
            <person name="Young S.K."/>
            <person name="Zeng Q."/>
            <person name="Gargeya S."/>
            <person name="Fitzgerald M."/>
            <person name="Haas B."/>
            <person name="Abouelleil A."/>
            <person name="Allen A.W."/>
            <person name="Alvarado L."/>
            <person name="Arachchi H.M."/>
            <person name="Berlin A.M."/>
            <person name="Chapman S.B."/>
            <person name="Gainer-Dewar J."/>
            <person name="Goldberg J."/>
            <person name="Griggs A."/>
            <person name="Gujja S."/>
            <person name="Hansen M."/>
            <person name="Howarth C."/>
            <person name="Imamovic A."/>
            <person name="Ireland A."/>
            <person name="Larimer J."/>
            <person name="McCowan C."/>
            <person name="Murphy C."/>
            <person name="Pearson M."/>
            <person name="Poon T.W."/>
            <person name="Priest M."/>
            <person name="Roberts A."/>
            <person name="Saif S."/>
            <person name="Shea T."/>
            <person name="Sisk P."/>
            <person name="Sykes S."/>
            <person name="Wortman J."/>
            <person name="Nusbaum C."/>
            <person name="Birren B."/>
        </authorList>
    </citation>
    <scope>NUCLEOTIDE SEQUENCE [LARGE SCALE GENOMIC DNA]</scope>
    <source>
        <strain evidence="1 2">CJ01A1</strain>
    </source>
</reference>
<organism evidence="1 2">
    <name type="scientific">Phytophthora nicotianae CJ01A1</name>
    <dbReference type="NCBI Taxonomy" id="1317063"/>
    <lineage>
        <taxon>Eukaryota</taxon>
        <taxon>Sar</taxon>
        <taxon>Stramenopiles</taxon>
        <taxon>Oomycota</taxon>
        <taxon>Peronosporomycetes</taxon>
        <taxon>Peronosporales</taxon>
        <taxon>Peronosporaceae</taxon>
        <taxon>Phytophthora</taxon>
    </lineage>
</organism>
<evidence type="ECO:0008006" key="3">
    <source>
        <dbReference type="Google" id="ProtNLM"/>
    </source>
</evidence>
<protein>
    <recommendedName>
        <fullName evidence="3">MULE transposase domain-containing protein</fullName>
    </recommendedName>
</protein>
<proteinExistence type="predicted"/>
<dbReference type="AlphaFoldDB" id="W2X6E1"/>
<gene>
    <name evidence="1" type="ORF">F441_08103</name>
</gene>
<dbReference type="Proteomes" id="UP000018958">
    <property type="component" value="Unassembled WGS sequence"/>
</dbReference>
<sequence length="422" mass="47932">MEPTPASEERLPQQEVKRLVQEAMATKGFPPVMRYPETVRSDYLLSTLFSRPILVWGSECLQPSKKPFCTISGCTYTPRVKEYKQRVVEEKFGLSKEVMELVQEGMLSPHGLTSTVDNMKRRREKRYYKLLSLFADRVRQNQLGNPTYMAPNPPIIAQYCSKQNPIGPDTLSVCEMMMRRLQVKKVLRIDHSVKFCKRLKVWPGGTGKRESMKDAKMLLLFQNEIGQIIGRRLTRSENNEETRALFEHVKSVVHTDTGGEEQFVVSDNANAVWSMVSDVFGAGVGVRQDPFHVVQRFTEKVKDKTEKTLLAKRLHDSIYDVDGCLRSPAQMSERIKEAVGSVSSRHLNCSDHEWMGTLNNNLEQVKRGDLYVENNTYKEGGGPAIRVLSTSQLEGFHSALKTLMARSVSAEVGLRILDVFIL</sequence>
<name>W2X6E1_PHYNI</name>